<keyword evidence="1" id="KW-0472">Membrane</keyword>
<proteinExistence type="predicted"/>
<organism evidence="3 4">
    <name type="scientific">Luoshenia tenuis</name>
    <dbReference type="NCBI Taxonomy" id="2763654"/>
    <lineage>
        <taxon>Bacteria</taxon>
        <taxon>Bacillati</taxon>
        <taxon>Bacillota</taxon>
        <taxon>Clostridia</taxon>
        <taxon>Christensenellales</taxon>
        <taxon>Christensenellaceae</taxon>
        <taxon>Luoshenia</taxon>
    </lineage>
</organism>
<gene>
    <name evidence="3" type="ORF">H8699_06755</name>
</gene>
<evidence type="ECO:0000313" key="3">
    <source>
        <dbReference type="EMBL" id="MBC8529123.1"/>
    </source>
</evidence>
<evidence type="ECO:0000256" key="1">
    <source>
        <dbReference type="SAM" id="Phobius"/>
    </source>
</evidence>
<dbReference type="EMBL" id="JACRSO010000002">
    <property type="protein sequence ID" value="MBC8529123.1"/>
    <property type="molecule type" value="Genomic_DNA"/>
</dbReference>
<keyword evidence="1" id="KW-1133">Transmembrane helix</keyword>
<dbReference type="Pfam" id="PF10882">
    <property type="entry name" value="bPH_5"/>
    <property type="match status" value="1"/>
</dbReference>
<dbReference type="Proteomes" id="UP000654279">
    <property type="component" value="Unassembled WGS sequence"/>
</dbReference>
<evidence type="ECO:0000259" key="2">
    <source>
        <dbReference type="Pfam" id="PF10882"/>
    </source>
</evidence>
<sequence>MEQVNKRVTLIFTVVTLILVGGLVIYAFFIAGSGGVKVRLQENKLRVQAMMCDVTCGLDEIERVELRQDYDLGRRTNGFGNMRMKSGAFKNDELGSYRCATVTSSEWVILVHIRNDQPLVFNQATGEDTQAFYQQLQSALPAA</sequence>
<feature type="domain" description="Bacterial Pleckstrin homology" evidence="2">
    <location>
        <begin position="37"/>
        <end position="138"/>
    </location>
</feature>
<dbReference type="AlphaFoldDB" id="A0A926D0R8"/>
<protein>
    <recommendedName>
        <fullName evidence="2">Bacterial Pleckstrin homology domain-containing protein</fullName>
    </recommendedName>
</protein>
<dbReference type="RefSeq" id="WP_249285008.1">
    <property type="nucleotide sequence ID" value="NZ_JACRSO010000002.1"/>
</dbReference>
<name>A0A926D0R8_9FIRM</name>
<comment type="caution">
    <text evidence="3">The sequence shown here is derived from an EMBL/GenBank/DDBJ whole genome shotgun (WGS) entry which is preliminary data.</text>
</comment>
<accession>A0A926D0R8</accession>
<dbReference type="InterPro" id="IPR027783">
    <property type="entry name" value="Bacterial_PH-related"/>
</dbReference>
<keyword evidence="1" id="KW-0812">Transmembrane</keyword>
<keyword evidence="4" id="KW-1185">Reference proteome</keyword>
<evidence type="ECO:0000313" key="4">
    <source>
        <dbReference type="Proteomes" id="UP000654279"/>
    </source>
</evidence>
<reference evidence="3" key="1">
    <citation type="submission" date="2020-08" db="EMBL/GenBank/DDBJ databases">
        <title>Genome public.</title>
        <authorList>
            <person name="Liu C."/>
            <person name="Sun Q."/>
        </authorList>
    </citation>
    <scope>NUCLEOTIDE SEQUENCE</scope>
    <source>
        <strain evidence="3">NSJ-44</strain>
    </source>
</reference>
<feature type="transmembrane region" description="Helical" evidence="1">
    <location>
        <begin position="12"/>
        <end position="36"/>
    </location>
</feature>